<proteinExistence type="predicted"/>
<feature type="compositionally biased region" description="Low complexity" evidence="1">
    <location>
        <begin position="30"/>
        <end position="62"/>
    </location>
</feature>
<dbReference type="Proteomes" id="UP000007305">
    <property type="component" value="Chromosome 2"/>
</dbReference>
<evidence type="ECO:0000256" key="1">
    <source>
        <dbReference type="SAM" id="MobiDB-lite"/>
    </source>
</evidence>
<feature type="region of interest" description="Disordered" evidence="1">
    <location>
        <begin position="149"/>
        <end position="190"/>
    </location>
</feature>
<reference evidence="2" key="3">
    <citation type="submission" date="2021-05" db="UniProtKB">
        <authorList>
            <consortium name="EnsemblPlants"/>
        </authorList>
    </citation>
    <scope>IDENTIFICATION</scope>
    <source>
        <strain evidence="2">cv. B73</strain>
    </source>
</reference>
<reference evidence="3" key="1">
    <citation type="submission" date="2015-12" db="EMBL/GenBank/DDBJ databases">
        <title>Update maize B73 reference genome by single molecule sequencing technologies.</title>
        <authorList>
            <consortium name="Maize Genome Sequencing Project"/>
            <person name="Ware D."/>
        </authorList>
    </citation>
    <scope>NUCLEOTIDE SEQUENCE [LARGE SCALE GENOMIC DNA]</scope>
    <source>
        <strain evidence="3">cv. B73</strain>
    </source>
</reference>
<protein>
    <submittedName>
        <fullName evidence="2">Uncharacterized protein</fullName>
    </submittedName>
</protein>
<sequence length="190" mass="19750">METRKPLPSPCHHRPRRKGAPPPSKPQIWPSSAGSGAPARPASSSEEEAAPVGGNPSSSSEASSRKPNSGCCPGAGASASVASSKLAISSYRLRMTDARSSTAAMSVSSSSMSSRSCGRNLLASACEPFSPQPPAPAWGFTQKSLVRAAAQSMPPSAKKERSASTLLPNKKPSRRRGQVQEKIPLQETNN</sequence>
<name>A0A804MS23_MAIZE</name>
<dbReference type="AlphaFoldDB" id="A0A804MS23"/>
<organism evidence="2 3">
    <name type="scientific">Zea mays</name>
    <name type="common">Maize</name>
    <dbReference type="NCBI Taxonomy" id="4577"/>
    <lineage>
        <taxon>Eukaryota</taxon>
        <taxon>Viridiplantae</taxon>
        <taxon>Streptophyta</taxon>
        <taxon>Embryophyta</taxon>
        <taxon>Tracheophyta</taxon>
        <taxon>Spermatophyta</taxon>
        <taxon>Magnoliopsida</taxon>
        <taxon>Liliopsida</taxon>
        <taxon>Poales</taxon>
        <taxon>Poaceae</taxon>
        <taxon>PACMAD clade</taxon>
        <taxon>Panicoideae</taxon>
        <taxon>Andropogonodae</taxon>
        <taxon>Andropogoneae</taxon>
        <taxon>Tripsacinae</taxon>
        <taxon>Zea</taxon>
    </lineage>
</organism>
<dbReference type="Gramene" id="Zm00001eb107310_T001">
    <property type="protein sequence ID" value="Zm00001eb107310_P001"/>
    <property type="gene ID" value="Zm00001eb107310"/>
</dbReference>
<dbReference type="EnsemblPlants" id="Zm00001eb107310_T001">
    <property type="protein sequence ID" value="Zm00001eb107310_P001"/>
    <property type="gene ID" value="Zm00001eb107310"/>
</dbReference>
<accession>A0A804MS23</accession>
<evidence type="ECO:0000313" key="3">
    <source>
        <dbReference type="Proteomes" id="UP000007305"/>
    </source>
</evidence>
<reference evidence="2" key="2">
    <citation type="submission" date="2019-07" db="EMBL/GenBank/DDBJ databases">
        <authorList>
            <person name="Seetharam A."/>
            <person name="Woodhouse M."/>
            <person name="Cannon E."/>
        </authorList>
    </citation>
    <scope>NUCLEOTIDE SEQUENCE [LARGE SCALE GENOMIC DNA]</scope>
    <source>
        <strain evidence="2">cv. B73</strain>
    </source>
</reference>
<dbReference type="InParanoid" id="A0A804MS23"/>
<feature type="region of interest" description="Disordered" evidence="1">
    <location>
        <begin position="1"/>
        <end position="81"/>
    </location>
</feature>
<evidence type="ECO:0000313" key="2">
    <source>
        <dbReference type="EnsemblPlants" id="Zm00001eb107310_P001"/>
    </source>
</evidence>
<keyword evidence="3" id="KW-1185">Reference proteome</keyword>